<dbReference type="Proteomes" id="UP000239649">
    <property type="component" value="Unassembled WGS sequence"/>
</dbReference>
<evidence type="ECO:0000313" key="7">
    <source>
        <dbReference type="Proteomes" id="UP000239649"/>
    </source>
</evidence>
<dbReference type="PANTHER" id="PTHR14413:SF16">
    <property type="entry name" value="LARGE RIBOSOMAL SUBUNIT PROTEIN BL17M"/>
    <property type="match status" value="1"/>
</dbReference>
<dbReference type="Gene3D" id="3.90.1030.10">
    <property type="entry name" value="Ribosomal protein L17"/>
    <property type="match status" value="1"/>
</dbReference>
<dbReference type="PANTHER" id="PTHR14413">
    <property type="entry name" value="RIBOSOMAL PROTEIN L17"/>
    <property type="match status" value="1"/>
</dbReference>
<proteinExistence type="inferred from homology"/>
<feature type="region of interest" description="Disordered" evidence="5">
    <location>
        <begin position="103"/>
        <end position="135"/>
    </location>
</feature>
<evidence type="ECO:0000256" key="2">
    <source>
        <dbReference type="ARBA" id="ARBA00022980"/>
    </source>
</evidence>
<sequence length="135" mass="15042">MLRTMVTQLIKHERIETTVQKAKELRRVADQAITLGKQGDVNAWRAAAAIVNGESELHKLFQELAPRYSSREGGYTRVVRTGIREGDAAQMAFIEYIDREGELRPARPARPTLLPPAAQAAVDAAQQQQQQAPPR</sequence>
<dbReference type="GO" id="GO:0022625">
    <property type="term" value="C:cytosolic large ribosomal subunit"/>
    <property type="evidence" value="ECO:0007669"/>
    <property type="project" value="TreeGrafter"/>
</dbReference>
<protein>
    <submittedName>
        <fullName evidence="6">50S ribosomal L17</fullName>
    </submittedName>
</protein>
<dbReference type="GO" id="GO:0003735">
    <property type="term" value="F:structural constituent of ribosome"/>
    <property type="evidence" value="ECO:0007669"/>
    <property type="project" value="InterPro"/>
</dbReference>
<dbReference type="InterPro" id="IPR036373">
    <property type="entry name" value="Ribosomal_bL17_sf"/>
</dbReference>
<keyword evidence="3 4" id="KW-0687">Ribonucleoprotein</keyword>
<dbReference type="STRING" id="554055.A0A2P6VMU7"/>
<keyword evidence="7" id="KW-1185">Reference proteome</keyword>
<dbReference type="OrthoDB" id="275000at2759"/>
<evidence type="ECO:0000313" key="6">
    <source>
        <dbReference type="EMBL" id="PSC75410.1"/>
    </source>
</evidence>
<accession>A0A2P6VMU7</accession>
<dbReference type="NCBIfam" id="TIGR00059">
    <property type="entry name" value="L17"/>
    <property type="match status" value="1"/>
</dbReference>
<keyword evidence="2 4" id="KW-0689">Ribosomal protein</keyword>
<evidence type="ECO:0000256" key="4">
    <source>
        <dbReference type="RuleBase" id="RU000660"/>
    </source>
</evidence>
<comment type="similarity">
    <text evidence="1 4">Belongs to the bacterial ribosomal protein bL17 family.</text>
</comment>
<dbReference type="Pfam" id="PF01196">
    <property type="entry name" value="Ribosomal_L17"/>
    <property type="match status" value="1"/>
</dbReference>
<reference evidence="6 7" key="1">
    <citation type="journal article" date="2018" name="Plant J.">
        <title>Genome sequences of Chlorella sorokiniana UTEX 1602 and Micractinium conductrix SAG 241.80: implications to maltose excretion by a green alga.</title>
        <authorList>
            <person name="Arriola M.B."/>
            <person name="Velmurugan N."/>
            <person name="Zhang Y."/>
            <person name="Plunkett M.H."/>
            <person name="Hondzo H."/>
            <person name="Barney B.M."/>
        </authorList>
    </citation>
    <scope>NUCLEOTIDE SEQUENCE [LARGE SCALE GENOMIC DNA]</scope>
    <source>
        <strain evidence="6 7">SAG 241.80</strain>
    </source>
</reference>
<gene>
    <name evidence="6" type="ORF">C2E20_1238</name>
</gene>
<comment type="caution">
    <text evidence="6">The sequence shown here is derived from an EMBL/GenBank/DDBJ whole genome shotgun (WGS) entry which is preliminary data.</text>
</comment>
<feature type="compositionally biased region" description="Low complexity" evidence="5">
    <location>
        <begin position="109"/>
        <end position="135"/>
    </location>
</feature>
<dbReference type="InterPro" id="IPR000456">
    <property type="entry name" value="Ribosomal_bL17"/>
</dbReference>
<evidence type="ECO:0000256" key="5">
    <source>
        <dbReference type="SAM" id="MobiDB-lite"/>
    </source>
</evidence>
<dbReference type="GO" id="GO:0006412">
    <property type="term" value="P:translation"/>
    <property type="evidence" value="ECO:0007669"/>
    <property type="project" value="InterPro"/>
</dbReference>
<dbReference type="EMBL" id="LHPF02000002">
    <property type="protein sequence ID" value="PSC75410.1"/>
    <property type="molecule type" value="Genomic_DNA"/>
</dbReference>
<evidence type="ECO:0000256" key="1">
    <source>
        <dbReference type="ARBA" id="ARBA00008777"/>
    </source>
</evidence>
<dbReference type="SUPFAM" id="SSF64263">
    <property type="entry name" value="Prokaryotic ribosomal protein L17"/>
    <property type="match status" value="1"/>
</dbReference>
<name>A0A2P6VMU7_9CHLO</name>
<organism evidence="6 7">
    <name type="scientific">Micractinium conductrix</name>
    <dbReference type="NCBI Taxonomy" id="554055"/>
    <lineage>
        <taxon>Eukaryota</taxon>
        <taxon>Viridiplantae</taxon>
        <taxon>Chlorophyta</taxon>
        <taxon>core chlorophytes</taxon>
        <taxon>Trebouxiophyceae</taxon>
        <taxon>Chlorellales</taxon>
        <taxon>Chlorellaceae</taxon>
        <taxon>Chlorella clade</taxon>
        <taxon>Micractinium</taxon>
    </lineage>
</organism>
<evidence type="ECO:0000256" key="3">
    <source>
        <dbReference type="ARBA" id="ARBA00023274"/>
    </source>
</evidence>
<dbReference type="AlphaFoldDB" id="A0A2P6VMU7"/>